<accession>A0AA51R7U1</accession>
<dbReference type="AlphaFoldDB" id="A0AA51R7U1"/>
<protein>
    <submittedName>
        <fullName evidence="2">Outer membrane beta-barrel protein</fullName>
    </submittedName>
</protein>
<feature type="domain" description="Outer membrane protein beta-barrel" evidence="1">
    <location>
        <begin position="19"/>
        <end position="171"/>
    </location>
</feature>
<name>A0AA51R7U1_9BACT</name>
<evidence type="ECO:0000313" key="3">
    <source>
        <dbReference type="Proteomes" id="UP001244443"/>
    </source>
</evidence>
<dbReference type="Proteomes" id="UP001244443">
    <property type="component" value="Chromosome"/>
</dbReference>
<evidence type="ECO:0000259" key="1">
    <source>
        <dbReference type="Pfam" id="PF13568"/>
    </source>
</evidence>
<sequence length="214" mass="24501">MKSLLILFISLLIGFSSLSQDNKINFGFELGIIKPKVISNIDIFTYPDTPFRPSASLLIAKNLNKRWSIAVGLGYLDYKFESENNYQVINPRSDDYFNSEVKSFSFLSIPLRVKRNFKNIGFFYSASLTNKILIDHYIYLENTLTKNNETIARVKNKYALAIDADFGYEYSISRETILFTSIRISADIIDAQVGRIKGYYHLLVIPAIQIGCLF</sequence>
<proteinExistence type="predicted"/>
<organism evidence="2 3">
    <name type="scientific">Marivirga arenosa</name>
    <dbReference type="NCBI Taxonomy" id="3059076"/>
    <lineage>
        <taxon>Bacteria</taxon>
        <taxon>Pseudomonadati</taxon>
        <taxon>Bacteroidota</taxon>
        <taxon>Cytophagia</taxon>
        <taxon>Cytophagales</taxon>
        <taxon>Marivirgaceae</taxon>
        <taxon>Marivirga</taxon>
    </lineage>
</organism>
<dbReference type="RefSeq" id="WP_308355614.1">
    <property type="nucleotide sequence ID" value="NZ_CP129970.2"/>
</dbReference>
<reference evidence="2" key="1">
    <citation type="submission" date="2023-08" db="EMBL/GenBank/DDBJ databases">
        <title>Comparative genomics and taxonomic characterization of three novel marine species of genus Marivirga.</title>
        <authorList>
            <person name="Muhammad N."/>
            <person name="Kim S.-G."/>
        </authorList>
    </citation>
    <scope>NUCLEOTIDE SEQUENCE [LARGE SCALE GENOMIC DNA]</scope>
    <source>
        <strain evidence="2">ABR2-2</strain>
    </source>
</reference>
<gene>
    <name evidence="2" type="ORF">QYS48_31035</name>
</gene>
<dbReference type="EMBL" id="CP129970">
    <property type="protein sequence ID" value="WMN05931.1"/>
    <property type="molecule type" value="Genomic_DNA"/>
</dbReference>
<keyword evidence="3" id="KW-1185">Reference proteome</keyword>
<evidence type="ECO:0000313" key="2">
    <source>
        <dbReference type="EMBL" id="WMN05931.1"/>
    </source>
</evidence>
<dbReference type="InterPro" id="IPR025665">
    <property type="entry name" value="Beta-barrel_OMP_2"/>
</dbReference>
<dbReference type="Pfam" id="PF13568">
    <property type="entry name" value="OMP_b-brl_2"/>
    <property type="match status" value="1"/>
</dbReference>